<accession>A0A6G1DHD2</accession>
<name>A0A6G1DHD2_9ORYZ</name>
<gene>
    <name evidence="2" type="ORF">E2562_012300</name>
</gene>
<dbReference type="EMBL" id="SPHZ02000006">
    <property type="protein sequence ID" value="KAF0911811.1"/>
    <property type="molecule type" value="Genomic_DNA"/>
</dbReference>
<keyword evidence="3" id="KW-1185">Reference proteome</keyword>
<evidence type="ECO:0000313" key="2">
    <source>
        <dbReference type="EMBL" id="KAF0911811.1"/>
    </source>
</evidence>
<proteinExistence type="predicted"/>
<sequence length="146" mass="15447">MVPKPRCCSGGIELARLPLPRAGGTELARPRFDMVAAYWSWRAGGRPGAGGRGGGLEAERRSPARLLTGAGAWRAGLASGAGLDAGFWRAGGRRPARRLGPGGRGGLEAERRSLAPLRGCAQAMADGTRERESNERERAAWWRTGV</sequence>
<organism evidence="2 3">
    <name type="scientific">Oryza meyeriana var. granulata</name>
    <dbReference type="NCBI Taxonomy" id="110450"/>
    <lineage>
        <taxon>Eukaryota</taxon>
        <taxon>Viridiplantae</taxon>
        <taxon>Streptophyta</taxon>
        <taxon>Embryophyta</taxon>
        <taxon>Tracheophyta</taxon>
        <taxon>Spermatophyta</taxon>
        <taxon>Magnoliopsida</taxon>
        <taxon>Liliopsida</taxon>
        <taxon>Poales</taxon>
        <taxon>Poaceae</taxon>
        <taxon>BOP clade</taxon>
        <taxon>Oryzoideae</taxon>
        <taxon>Oryzeae</taxon>
        <taxon>Oryzinae</taxon>
        <taxon>Oryza</taxon>
        <taxon>Oryza meyeriana</taxon>
    </lineage>
</organism>
<dbReference type="AlphaFoldDB" id="A0A6G1DHD2"/>
<evidence type="ECO:0000256" key="1">
    <source>
        <dbReference type="SAM" id="MobiDB-lite"/>
    </source>
</evidence>
<reference evidence="2 3" key="1">
    <citation type="submission" date="2019-11" db="EMBL/GenBank/DDBJ databases">
        <title>Whole genome sequence of Oryza granulata.</title>
        <authorList>
            <person name="Li W."/>
        </authorList>
    </citation>
    <scope>NUCLEOTIDE SEQUENCE [LARGE SCALE GENOMIC DNA]</scope>
    <source>
        <strain evidence="3">cv. Menghai</strain>
        <tissue evidence="2">Leaf</tissue>
    </source>
</reference>
<protein>
    <submittedName>
        <fullName evidence="2">Uncharacterized protein</fullName>
    </submittedName>
</protein>
<evidence type="ECO:0000313" key="3">
    <source>
        <dbReference type="Proteomes" id="UP000479710"/>
    </source>
</evidence>
<dbReference type="Proteomes" id="UP000479710">
    <property type="component" value="Unassembled WGS sequence"/>
</dbReference>
<feature type="region of interest" description="Disordered" evidence="1">
    <location>
        <begin position="92"/>
        <end position="146"/>
    </location>
</feature>
<comment type="caution">
    <text evidence="2">The sequence shown here is derived from an EMBL/GenBank/DDBJ whole genome shotgun (WGS) entry which is preliminary data.</text>
</comment>
<feature type="compositionally biased region" description="Basic and acidic residues" evidence="1">
    <location>
        <begin position="127"/>
        <end position="140"/>
    </location>
</feature>